<dbReference type="EMBL" id="JAUNZN010000002">
    <property type="protein sequence ID" value="KAK4828344.1"/>
    <property type="molecule type" value="Genomic_DNA"/>
</dbReference>
<proteinExistence type="predicted"/>
<accession>A0AAN7NMP9</accession>
<dbReference type="PANTHER" id="PTHR33332">
    <property type="entry name" value="REVERSE TRANSCRIPTASE DOMAIN-CONTAINING PROTEIN"/>
    <property type="match status" value="1"/>
</dbReference>
<sequence>MSQWAQIVIQEIPFKHKKKMWVFFIVRVMEYWNRWTKKVVESPFLAITQNPTGHSPEQLAVIDMALSRGLDGLTKLLAKCPHLEQNFSAEDRGYTYSAGANPGLGQRLKWACVNIMKFHKAKCKVLHLVQDNPQYQYRLGNEWIESSPAEKDLGVLVHEKLDMSWQCALAAQKANRIMGCIRRSVASRLREVILSLCSALERPHLEYCIEPWGPQYKTDYIKGAYQKDGERLFTKACSDRTRSNSFKLKECRFTLDIRKKFFTVRVVRPWNRLPREVVDAPSLEMFK</sequence>
<feature type="non-terminal residue" evidence="1">
    <location>
        <position position="287"/>
    </location>
</feature>
<keyword evidence="2" id="KW-1185">Reference proteome</keyword>
<protein>
    <submittedName>
        <fullName evidence="1">Uncharacterized protein</fullName>
    </submittedName>
</protein>
<gene>
    <name evidence="1" type="ORF">QYF61_026005</name>
</gene>
<evidence type="ECO:0000313" key="1">
    <source>
        <dbReference type="EMBL" id="KAK4828344.1"/>
    </source>
</evidence>
<organism evidence="1 2">
    <name type="scientific">Mycteria americana</name>
    <name type="common">Wood stork</name>
    <dbReference type="NCBI Taxonomy" id="33587"/>
    <lineage>
        <taxon>Eukaryota</taxon>
        <taxon>Metazoa</taxon>
        <taxon>Chordata</taxon>
        <taxon>Craniata</taxon>
        <taxon>Vertebrata</taxon>
        <taxon>Euteleostomi</taxon>
        <taxon>Archelosauria</taxon>
        <taxon>Archosauria</taxon>
        <taxon>Dinosauria</taxon>
        <taxon>Saurischia</taxon>
        <taxon>Theropoda</taxon>
        <taxon>Coelurosauria</taxon>
        <taxon>Aves</taxon>
        <taxon>Neognathae</taxon>
        <taxon>Neoaves</taxon>
        <taxon>Aequornithes</taxon>
        <taxon>Ciconiiformes</taxon>
        <taxon>Ciconiidae</taxon>
        <taxon>Mycteria</taxon>
    </lineage>
</organism>
<comment type="caution">
    <text evidence="1">The sequence shown here is derived from an EMBL/GenBank/DDBJ whole genome shotgun (WGS) entry which is preliminary data.</text>
</comment>
<dbReference type="AlphaFoldDB" id="A0AAN7NMP9"/>
<name>A0AAN7NMP9_MYCAM</name>
<dbReference type="Proteomes" id="UP001333110">
    <property type="component" value="Unassembled WGS sequence"/>
</dbReference>
<evidence type="ECO:0000313" key="2">
    <source>
        <dbReference type="Proteomes" id="UP001333110"/>
    </source>
</evidence>
<reference evidence="1 2" key="1">
    <citation type="journal article" date="2023" name="J. Hered.">
        <title>Chromosome-level genome of the wood stork (Mycteria americana) provides insight into avian chromosome evolution.</title>
        <authorList>
            <person name="Flamio R. Jr."/>
            <person name="Ramstad K.M."/>
        </authorList>
    </citation>
    <scope>NUCLEOTIDE SEQUENCE [LARGE SCALE GENOMIC DNA]</scope>
    <source>
        <strain evidence="1">JAX WOST 10</strain>
    </source>
</reference>